<dbReference type="OrthoDB" id="9779724at2"/>
<evidence type="ECO:0000313" key="5">
    <source>
        <dbReference type="Proteomes" id="UP000237684"/>
    </source>
</evidence>
<dbReference type="RefSeq" id="WP_157947658.1">
    <property type="nucleotide sequence ID" value="NZ_NIGF01000012.1"/>
</dbReference>
<dbReference type="InParanoid" id="A0A2S8SRH0"/>
<proteinExistence type="inferred from homology"/>
<dbReference type="InterPro" id="IPR004846">
    <property type="entry name" value="T2SS/T3SS_dom"/>
</dbReference>
<protein>
    <submittedName>
        <fullName evidence="4">Type II and III secretion system protein</fullName>
    </submittedName>
</protein>
<dbReference type="PANTHER" id="PTHR30604">
    <property type="entry name" value="PROTEIN TRANSPORT PROTEIN HOFQ"/>
    <property type="match status" value="1"/>
</dbReference>
<gene>
    <name evidence="4" type="ORF">B1R32_11259</name>
</gene>
<feature type="domain" description="Type II/III secretion system secretin-like" evidence="3">
    <location>
        <begin position="195"/>
        <end position="330"/>
    </location>
</feature>
<accession>A0A2S8SRH0</accession>
<evidence type="ECO:0000259" key="3">
    <source>
        <dbReference type="Pfam" id="PF00263"/>
    </source>
</evidence>
<dbReference type="InterPro" id="IPR051808">
    <property type="entry name" value="Type_IV_pilus_biogenesis"/>
</dbReference>
<dbReference type="PANTHER" id="PTHR30604:SF1">
    <property type="entry name" value="DNA UTILIZATION PROTEIN HOFQ"/>
    <property type="match status" value="1"/>
</dbReference>
<feature type="signal peptide" evidence="2">
    <location>
        <begin position="1"/>
        <end position="36"/>
    </location>
</feature>
<feature type="chain" id="PRO_5015659077" evidence="2">
    <location>
        <begin position="37"/>
        <end position="369"/>
    </location>
</feature>
<dbReference type="AlphaFoldDB" id="A0A2S8SRH0"/>
<comment type="similarity">
    <text evidence="1">Belongs to the bacterial secretin family.</text>
</comment>
<dbReference type="EMBL" id="NIGF01000012">
    <property type="protein sequence ID" value="PQV63404.1"/>
    <property type="molecule type" value="Genomic_DNA"/>
</dbReference>
<reference evidence="4 5" key="1">
    <citation type="journal article" date="2018" name="Syst. Appl. Microbiol.">
        <title>Abditibacterium utsteinense sp. nov., the first cultivated member of candidate phylum FBP, isolated from ice-free Antarctic soil samples.</title>
        <authorList>
            <person name="Tahon G."/>
            <person name="Tytgat B."/>
            <person name="Lebbe L."/>
            <person name="Carlier A."/>
            <person name="Willems A."/>
        </authorList>
    </citation>
    <scope>NUCLEOTIDE SEQUENCE [LARGE SCALE GENOMIC DNA]</scope>
    <source>
        <strain evidence="4 5">LMG 29911</strain>
    </source>
</reference>
<organism evidence="4 5">
    <name type="scientific">Abditibacterium utsteinense</name>
    <dbReference type="NCBI Taxonomy" id="1960156"/>
    <lineage>
        <taxon>Bacteria</taxon>
        <taxon>Pseudomonadati</taxon>
        <taxon>Abditibacteriota</taxon>
        <taxon>Abditibacteriia</taxon>
        <taxon>Abditibacteriales</taxon>
        <taxon>Abditibacteriaceae</taxon>
        <taxon>Abditibacterium</taxon>
    </lineage>
</organism>
<keyword evidence="2" id="KW-0732">Signal</keyword>
<dbReference type="GO" id="GO:0009306">
    <property type="term" value="P:protein secretion"/>
    <property type="evidence" value="ECO:0007669"/>
    <property type="project" value="InterPro"/>
</dbReference>
<dbReference type="Pfam" id="PF00263">
    <property type="entry name" value="Secretin"/>
    <property type="match status" value="1"/>
</dbReference>
<sequence>MNSRFNRRFLASLKGVTWCGASFFVAGAAFPVGAWAQNAATSQTARRQTKTIAIKNVAPSLMAWWLDPAHNTFPVQFQHSQNNREDNPLIVEKENPKWEIPALPAGIERVVGLEAQKTLLVFGTEAGVAELERIVALLDKPLRQIEIECRFIDIDPKDAKQLGFSPPANSKERYAAVPLMPNVNWNSTLNGMLADGKAKIISAPRVTAFNNLTAALSMSTSTPVFVDIKTRGEKPEKSVNLSGENGQLVWTTTQNTFTVIPTINSDESITLQLAPARILKVSQAFLEPTTAKNKVPTEQEVIPPRVLEGALIKTTVQDGQTIALTGFTSQFYTDFLETGAKPSSNILLLVTTRIIRRDGDDVQTVAFKR</sequence>
<name>A0A2S8SRH0_9BACT</name>
<evidence type="ECO:0000313" key="4">
    <source>
        <dbReference type="EMBL" id="PQV63404.1"/>
    </source>
</evidence>
<evidence type="ECO:0000256" key="1">
    <source>
        <dbReference type="RuleBase" id="RU004003"/>
    </source>
</evidence>
<keyword evidence="5" id="KW-1185">Reference proteome</keyword>
<comment type="caution">
    <text evidence="4">The sequence shown here is derived from an EMBL/GenBank/DDBJ whole genome shotgun (WGS) entry which is preliminary data.</text>
</comment>
<evidence type="ECO:0000256" key="2">
    <source>
        <dbReference type="SAM" id="SignalP"/>
    </source>
</evidence>
<dbReference type="Proteomes" id="UP000237684">
    <property type="component" value="Unassembled WGS sequence"/>
</dbReference>